<dbReference type="InterPro" id="IPR050754">
    <property type="entry name" value="FKBP4/5/8-like"/>
</dbReference>
<evidence type="ECO:0000256" key="6">
    <source>
        <dbReference type="ARBA" id="ARBA00023235"/>
    </source>
</evidence>
<feature type="repeat" description="TPR" evidence="8">
    <location>
        <begin position="306"/>
        <end position="339"/>
    </location>
</feature>
<reference evidence="11" key="1">
    <citation type="submission" date="2020-11" db="EMBL/GenBank/DDBJ databases">
        <authorList>
            <person name="Tran Van P."/>
        </authorList>
    </citation>
    <scope>NUCLEOTIDE SEQUENCE</scope>
</reference>
<feature type="compositionally biased region" description="Basic and acidic residues" evidence="9">
    <location>
        <begin position="375"/>
        <end position="387"/>
    </location>
</feature>
<dbReference type="EMBL" id="CAJPEV010001686">
    <property type="protein sequence ID" value="CAG0893865.1"/>
    <property type="molecule type" value="Genomic_DNA"/>
</dbReference>
<keyword evidence="5 7" id="KW-0697">Rotamase</keyword>
<evidence type="ECO:0000256" key="2">
    <source>
        <dbReference type="ARBA" id="ARBA00013194"/>
    </source>
</evidence>
<keyword evidence="12" id="KW-1185">Reference proteome</keyword>
<dbReference type="Gene3D" id="1.25.40.10">
    <property type="entry name" value="Tetratricopeptide repeat domain"/>
    <property type="match status" value="1"/>
</dbReference>
<dbReference type="Pfam" id="PF00254">
    <property type="entry name" value="FKBP_C"/>
    <property type="match status" value="2"/>
</dbReference>
<proteinExistence type="predicted"/>
<feature type="domain" description="PPIase FKBP-type" evidence="10">
    <location>
        <begin position="1"/>
        <end position="82"/>
    </location>
</feature>
<sequence>MLHNKARDQFDPLSVLTLRYIYHRFHIGKVIKAWDLGVATMKKGEIATLVCKPEYAYGESGSPPKIPPNATLVFEVELFDWKAEDLSPSKDDGILRRNLVKGEGYSTPNDGAAVEVHLLGKYDGRVFEERDVTFTVGEGCEHGILQGIEIAIKKFKKCEKSRVTLSSKFAFGEKGHSEYNIPPNAGPIEYEVTLKSFEKAKERWQLNDDEKVQESKLFKEKGTKYFKEGKLDLALAQYKKVTEYLEFSFSEVGEDASEEQKAKKKECEQISLAGHLNLALCYLKKEEFLLARDECDKALKLDAKNEKALFRKGQAYYGMKEHDAAKKEFQAVLEMDKENKAAAHQIMLCNQAIKMQKERDKKLYANMFERMSKLDSKVGDKSHKDSGLDVGPWNGEKEGAQESSVAQQQQAEVAT</sequence>
<dbReference type="InterPro" id="IPR011990">
    <property type="entry name" value="TPR-like_helical_dom_sf"/>
</dbReference>
<dbReference type="FunFam" id="3.10.50.40:FF:000013">
    <property type="entry name" value="Peptidylprolyl isomerase"/>
    <property type="match status" value="1"/>
</dbReference>
<feature type="compositionally biased region" description="Low complexity" evidence="9">
    <location>
        <begin position="401"/>
        <end position="415"/>
    </location>
</feature>
<dbReference type="InterPro" id="IPR019734">
    <property type="entry name" value="TPR_rpt"/>
</dbReference>
<dbReference type="SUPFAM" id="SSF48452">
    <property type="entry name" value="TPR-like"/>
    <property type="match status" value="1"/>
</dbReference>
<name>A0A7R8XEA7_9CRUS</name>
<keyword evidence="3" id="KW-0677">Repeat</keyword>
<evidence type="ECO:0000256" key="9">
    <source>
        <dbReference type="SAM" id="MobiDB-lite"/>
    </source>
</evidence>
<dbReference type="PANTHER" id="PTHR46512:SF9">
    <property type="entry name" value="PEPTIDYLPROLYL ISOMERASE"/>
    <property type="match status" value="1"/>
</dbReference>
<dbReference type="EC" id="5.2.1.8" evidence="2 7"/>
<evidence type="ECO:0000313" key="11">
    <source>
        <dbReference type="EMBL" id="CAD7248049.1"/>
    </source>
</evidence>
<comment type="catalytic activity">
    <reaction evidence="1 7">
        <text>[protein]-peptidylproline (omega=180) = [protein]-peptidylproline (omega=0)</text>
        <dbReference type="Rhea" id="RHEA:16237"/>
        <dbReference type="Rhea" id="RHEA-COMP:10747"/>
        <dbReference type="Rhea" id="RHEA-COMP:10748"/>
        <dbReference type="ChEBI" id="CHEBI:83833"/>
        <dbReference type="ChEBI" id="CHEBI:83834"/>
        <dbReference type="EC" id="5.2.1.8"/>
    </reaction>
</comment>
<dbReference type="PROSITE" id="PS50005">
    <property type="entry name" value="TPR"/>
    <property type="match status" value="1"/>
</dbReference>
<evidence type="ECO:0000256" key="5">
    <source>
        <dbReference type="ARBA" id="ARBA00023110"/>
    </source>
</evidence>
<keyword evidence="6 7" id="KW-0413">Isomerase</keyword>
<dbReference type="PROSITE" id="PS50059">
    <property type="entry name" value="FKBP_PPIASE"/>
    <property type="match status" value="2"/>
</dbReference>
<evidence type="ECO:0000256" key="3">
    <source>
        <dbReference type="ARBA" id="ARBA00022737"/>
    </source>
</evidence>
<dbReference type="Pfam" id="PF13181">
    <property type="entry name" value="TPR_8"/>
    <property type="match status" value="1"/>
</dbReference>
<gene>
    <name evidence="11" type="ORF">DSTB1V02_LOCUS7872</name>
</gene>
<evidence type="ECO:0000256" key="1">
    <source>
        <dbReference type="ARBA" id="ARBA00000971"/>
    </source>
</evidence>
<dbReference type="InterPro" id="IPR046357">
    <property type="entry name" value="PPIase_dom_sf"/>
</dbReference>
<evidence type="ECO:0000256" key="7">
    <source>
        <dbReference type="PROSITE-ProRule" id="PRU00277"/>
    </source>
</evidence>
<evidence type="ECO:0000256" key="8">
    <source>
        <dbReference type="PROSITE-ProRule" id="PRU00339"/>
    </source>
</evidence>
<dbReference type="SUPFAM" id="SSF54534">
    <property type="entry name" value="FKBP-like"/>
    <property type="match status" value="2"/>
</dbReference>
<dbReference type="EMBL" id="LR901203">
    <property type="protein sequence ID" value="CAD7248049.1"/>
    <property type="molecule type" value="Genomic_DNA"/>
</dbReference>
<dbReference type="OrthoDB" id="433738at2759"/>
<accession>A0A7R8XEA7</accession>
<evidence type="ECO:0000256" key="4">
    <source>
        <dbReference type="ARBA" id="ARBA00022803"/>
    </source>
</evidence>
<dbReference type="Proteomes" id="UP000677054">
    <property type="component" value="Unassembled WGS sequence"/>
</dbReference>
<evidence type="ECO:0000313" key="12">
    <source>
        <dbReference type="Proteomes" id="UP000677054"/>
    </source>
</evidence>
<dbReference type="PANTHER" id="PTHR46512">
    <property type="entry name" value="PEPTIDYLPROLYL ISOMERASE"/>
    <property type="match status" value="1"/>
</dbReference>
<dbReference type="GO" id="GO:0003755">
    <property type="term" value="F:peptidyl-prolyl cis-trans isomerase activity"/>
    <property type="evidence" value="ECO:0007669"/>
    <property type="project" value="UniProtKB-KW"/>
</dbReference>
<feature type="region of interest" description="Disordered" evidence="9">
    <location>
        <begin position="375"/>
        <end position="415"/>
    </location>
</feature>
<dbReference type="AlphaFoldDB" id="A0A7R8XEA7"/>
<dbReference type="InterPro" id="IPR001179">
    <property type="entry name" value="PPIase_FKBP_dom"/>
</dbReference>
<feature type="domain" description="PPIase FKBP-type" evidence="10">
    <location>
        <begin position="111"/>
        <end position="198"/>
    </location>
</feature>
<organism evidence="11">
    <name type="scientific">Darwinula stevensoni</name>
    <dbReference type="NCBI Taxonomy" id="69355"/>
    <lineage>
        <taxon>Eukaryota</taxon>
        <taxon>Metazoa</taxon>
        <taxon>Ecdysozoa</taxon>
        <taxon>Arthropoda</taxon>
        <taxon>Crustacea</taxon>
        <taxon>Oligostraca</taxon>
        <taxon>Ostracoda</taxon>
        <taxon>Podocopa</taxon>
        <taxon>Podocopida</taxon>
        <taxon>Darwinulocopina</taxon>
        <taxon>Darwinuloidea</taxon>
        <taxon>Darwinulidae</taxon>
        <taxon>Darwinula</taxon>
    </lineage>
</organism>
<dbReference type="FunFam" id="1.25.40.10:FF:000008">
    <property type="entry name" value="Peptidylprolyl isomerase"/>
    <property type="match status" value="1"/>
</dbReference>
<dbReference type="Gene3D" id="3.10.50.40">
    <property type="match status" value="2"/>
</dbReference>
<protein>
    <recommendedName>
        <fullName evidence="2 7">peptidylprolyl isomerase</fullName>
        <ecNumber evidence="2 7">5.2.1.8</ecNumber>
    </recommendedName>
</protein>
<keyword evidence="4 8" id="KW-0802">TPR repeat</keyword>
<evidence type="ECO:0000259" key="10">
    <source>
        <dbReference type="PROSITE" id="PS50059"/>
    </source>
</evidence>
<dbReference type="SMART" id="SM00028">
    <property type="entry name" value="TPR"/>
    <property type="match status" value="3"/>
</dbReference>